<name>K0KP12_WICCF</name>
<dbReference type="GO" id="GO:0005685">
    <property type="term" value="C:U1 snRNP"/>
    <property type="evidence" value="ECO:0007669"/>
    <property type="project" value="TreeGrafter"/>
</dbReference>
<keyword evidence="3" id="KW-0677">Repeat</keyword>
<comment type="caution">
    <text evidence="8">The sequence shown here is derived from an EMBL/GenBank/DDBJ whole genome shotgun (WGS) entry which is preliminary data.</text>
</comment>
<evidence type="ECO:0000313" key="9">
    <source>
        <dbReference type="Proteomes" id="UP000009328"/>
    </source>
</evidence>
<feature type="region of interest" description="Disordered" evidence="7">
    <location>
        <begin position="580"/>
        <end position="605"/>
    </location>
</feature>
<organism evidence="8 9">
    <name type="scientific">Wickerhamomyces ciferrii (strain ATCC 14091 / BCRC 22168 / CBS 111 / JCM 3599 / NBRC 0793 / NRRL Y-1031 F-60-10)</name>
    <name type="common">Yeast</name>
    <name type="synonym">Pichia ciferrii</name>
    <dbReference type="NCBI Taxonomy" id="1206466"/>
    <lineage>
        <taxon>Eukaryota</taxon>
        <taxon>Fungi</taxon>
        <taxon>Dikarya</taxon>
        <taxon>Ascomycota</taxon>
        <taxon>Saccharomycotina</taxon>
        <taxon>Saccharomycetes</taxon>
        <taxon>Phaffomycetales</taxon>
        <taxon>Wickerhamomycetaceae</taxon>
        <taxon>Wickerhamomyces</taxon>
    </lineage>
</organism>
<dbReference type="eggNOG" id="KOG1258">
    <property type="taxonomic scope" value="Eukaryota"/>
</dbReference>
<dbReference type="InterPro" id="IPR059164">
    <property type="entry name" value="HAT_PRP39_C"/>
</dbReference>
<keyword evidence="2" id="KW-0507">mRNA processing</keyword>
<dbReference type="Gene3D" id="1.25.40.10">
    <property type="entry name" value="Tetratricopeptide repeat domain"/>
    <property type="match status" value="2"/>
</dbReference>
<evidence type="ECO:0000256" key="6">
    <source>
        <dbReference type="ARBA" id="ARBA00038019"/>
    </source>
</evidence>
<dbReference type="GO" id="GO:0071004">
    <property type="term" value="C:U2-type prespliceosome"/>
    <property type="evidence" value="ECO:0007669"/>
    <property type="project" value="TreeGrafter"/>
</dbReference>
<dbReference type="GO" id="GO:0000395">
    <property type="term" value="P:mRNA 5'-splice site recognition"/>
    <property type="evidence" value="ECO:0007669"/>
    <property type="project" value="TreeGrafter"/>
</dbReference>
<sequence>MSSQYTPIEDFTTLKLPLDTQNSGKVQRDTNEQYDPAFLNDNPDFKAARDLVNLDVNNLQSWDYLIKLTEQLITKYPSPTEIIKKSIEKTFDELLERFPLLFGYWKKYVALMYQISGVETSLEILSKSIDAFPHSIDLWTDYMTLLISNKGDDTTKIIDNFKLAVSFVGHNFLSSPVWDLYLNFQENHGTKEDLVKILLKLIRIPLHQYTRYFEYFTKVKSSIDIDTLIDLEGEDLNHAKGIENQEEKLNAVNEYFMKVNQVTQGLVYEIWSFESQIKQSYFTLIAVSIDEVNNWDIYLNFLISKHQQSSTDLIKSQIISTFERSLIPTAFSPVFWKKYLNWYLDQYPEEFDEINNIYIKCVNVFLPIQFIDLRLNYALFLRAHEQQENKIHDVYLSVISYVPNETKPVIQYIRYISSSNSDYQKTASQLEDVLNSYYRKGQQRQIDFKIQRFVDKLNSKTIAIVIIELLKINLYFIKNHLNVKKALNYYSRLEDLSGSVIFWSFTYKYYKQYRDFRGLAKVIEFIKLKSTLPITTINLLLEDYTEFLATNHDETASIFDIPNYSNIILTDYEKSTQLGFRGKTDQQQRKRQKRQSGHPGVFTDKPEVTNTIVDQLAPRYRPASLPTFKNAEKASLPIEYQPDE</sequence>
<evidence type="ECO:0000256" key="3">
    <source>
        <dbReference type="ARBA" id="ARBA00022737"/>
    </source>
</evidence>
<evidence type="ECO:0000256" key="2">
    <source>
        <dbReference type="ARBA" id="ARBA00022664"/>
    </source>
</evidence>
<dbReference type="InterPro" id="IPR011990">
    <property type="entry name" value="TPR-like_helical_dom_sf"/>
</dbReference>
<dbReference type="GO" id="GO:0030627">
    <property type="term" value="F:pre-mRNA 5'-splice site binding"/>
    <property type="evidence" value="ECO:0007669"/>
    <property type="project" value="TreeGrafter"/>
</dbReference>
<dbReference type="PANTHER" id="PTHR17204">
    <property type="entry name" value="PRE-MRNA PROCESSING PROTEIN PRP39-RELATED"/>
    <property type="match status" value="1"/>
</dbReference>
<dbReference type="Proteomes" id="UP000009328">
    <property type="component" value="Unassembled WGS sequence"/>
</dbReference>
<dbReference type="AlphaFoldDB" id="K0KP12"/>
<protein>
    <submittedName>
        <fullName evidence="8">Pre-mRNA-processing factor 39</fullName>
    </submittedName>
</protein>
<dbReference type="EMBL" id="CAIF01000152">
    <property type="protein sequence ID" value="CCH44701.1"/>
    <property type="molecule type" value="Genomic_DNA"/>
</dbReference>
<dbReference type="Pfam" id="PF23240">
    <property type="entry name" value="HAT_PRP39_N"/>
    <property type="match status" value="1"/>
</dbReference>
<evidence type="ECO:0000256" key="5">
    <source>
        <dbReference type="ARBA" id="ARBA00023242"/>
    </source>
</evidence>
<evidence type="ECO:0000313" key="8">
    <source>
        <dbReference type="EMBL" id="CCH44701.1"/>
    </source>
</evidence>
<dbReference type="SMART" id="SM00386">
    <property type="entry name" value="HAT"/>
    <property type="match status" value="5"/>
</dbReference>
<dbReference type="InterPro" id="IPR003107">
    <property type="entry name" value="HAT"/>
</dbReference>
<comment type="subcellular location">
    <subcellularLocation>
        <location evidence="1">Nucleus</location>
    </subcellularLocation>
</comment>
<dbReference type="PANTHER" id="PTHR17204:SF5">
    <property type="entry name" value="PRE-MRNA-PROCESSING FACTOR 39"/>
    <property type="match status" value="1"/>
</dbReference>
<keyword evidence="9" id="KW-1185">Reference proteome</keyword>
<dbReference type="InParanoid" id="K0KP12"/>
<evidence type="ECO:0000256" key="1">
    <source>
        <dbReference type="ARBA" id="ARBA00004123"/>
    </source>
</evidence>
<accession>K0KP12</accession>
<dbReference type="HOGENOM" id="CLU_024449_0_0_1"/>
<reference evidence="8 9" key="1">
    <citation type="journal article" date="2012" name="Eukaryot. Cell">
        <title>Draft genome sequence of Wickerhamomyces ciferrii NRRL Y-1031 F-60-10.</title>
        <authorList>
            <person name="Schneider J."/>
            <person name="Andrea H."/>
            <person name="Blom J."/>
            <person name="Jaenicke S."/>
            <person name="Ruckert C."/>
            <person name="Schorsch C."/>
            <person name="Szczepanowski R."/>
            <person name="Farwick M."/>
            <person name="Goesmann A."/>
            <person name="Puhler A."/>
            <person name="Schaffer S."/>
            <person name="Tauch A."/>
            <person name="Kohler T."/>
            <person name="Brinkrolf K."/>
        </authorList>
    </citation>
    <scope>NUCLEOTIDE SEQUENCE [LARGE SCALE GENOMIC DNA]</scope>
    <source>
        <strain evidence="9">ATCC 14091 / BCRC 22168 / CBS 111 / JCM 3599 / NBRC 0793 / NRRL Y-1031 F-60-10</strain>
    </source>
</reference>
<evidence type="ECO:0000256" key="4">
    <source>
        <dbReference type="ARBA" id="ARBA00023187"/>
    </source>
</evidence>
<proteinExistence type="inferred from homology"/>
<gene>
    <name evidence="8" type="ORF">BN7_4269</name>
</gene>
<dbReference type="FunCoup" id="K0KP12">
    <property type="interactions" value="184"/>
</dbReference>
<dbReference type="GO" id="GO:0000243">
    <property type="term" value="C:commitment complex"/>
    <property type="evidence" value="ECO:0007669"/>
    <property type="project" value="TreeGrafter"/>
</dbReference>
<dbReference type="Pfam" id="PF23241">
    <property type="entry name" value="HAT_PRP39_C"/>
    <property type="match status" value="1"/>
</dbReference>
<keyword evidence="5" id="KW-0539">Nucleus</keyword>
<evidence type="ECO:0000256" key="7">
    <source>
        <dbReference type="SAM" id="MobiDB-lite"/>
    </source>
</evidence>
<comment type="similarity">
    <text evidence="6">Belongs to the PRP39 family.</text>
</comment>
<dbReference type="SUPFAM" id="SSF48452">
    <property type="entry name" value="TPR-like"/>
    <property type="match status" value="1"/>
</dbReference>
<keyword evidence="4" id="KW-0508">mRNA splicing</keyword>
<dbReference type="STRING" id="1206466.K0KP12"/>